<keyword evidence="6" id="KW-1185">Reference proteome</keyword>
<dbReference type="Proteomes" id="UP000515561">
    <property type="component" value="Chromosome"/>
</dbReference>
<dbReference type="InterPro" id="IPR000182">
    <property type="entry name" value="GNAT_dom"/>
</dbReference>
<dbReference type="GO" id="GO:0008999">
    <property type="term" value="F:protein-N-terminal-alanine acetyltransferase activity"/>
    <property type="evidence" value="ECO:0007669"/>
    <property type="project" value="TreeGrafter"/>
</dbReference>
<evidence type="ECO:0000259" key="4">
    <source>
        <dbReference type="PROSITE" id="PS51186"/>
    </source>
</evidence>
<dbReference type="KEGG" id="acel:acsn021_44350"/>
<dbReference type="GO" id="GO:0005737">
    <property type="term" value="C:cytoplasm"/>
    <property type="evidence" value="ECO:0007669"/>
    <property type="project" value="TreeGrafter"/>
</dbReference>
<name>A0A6S6R410_9FIRM</name>
<evidence type="ECO:0000313" key="6">
    <source>
        <dbReference type="Proteomes" id="UP000515561"/>
    </source>
</evidence>
<dbReference type="Pfam" id="PF13302">
    <property type="entry name" value="Acetyltransf_3"/>
    <property type="match status" value="1"/>
</dbReference>
<protein>
    <submittedName>
        <fullName evidence="5">Alanine acetyltransferase</fullName>
    </submittedName>
</protein>
<organism evidence="5 6">
    <name type="scientific">Anaerocolumna cellulosilytica</name>
    <dbReference type="NCBI Taxonomy" id="433286"/>
    <lineage>
        <taxon>Bacteria</taxon>
        <taxon>Bacillati</taxon>
        <taxon>Bacillota</taxon>
        <taxon>Clostridia</taxon>
        <taxon>Lachnospirales</taxon>
        <taxon>Lachnospiraceae</taxon>
        <taxon>Anaerocolumna</taxon>
    </lineage>
</organism>
<dbReference type="PANTHER" id="PTHR43792:SF8">
    <property type="entry name" value="[RIBOSOMAL PROTEIN US5]-ALANINE N-ACETYLTRANSFERASE"/>
    <property type="match status" value="1"/>
</dbReference>
<dbReference type="InterPro" id="IPR016181">
    <property type="entry name" value="Acyl_CoA_acyltransferase"/>
</dbReference>
<reference evidence="5 6" key="1">
    <citation type="journal article" date="2016" name="Int. J. Syst. Evol. Microbiol.">
        <title>Descriptions of Anaerotaenia torta gen. nov., sp. nov. and Anaerocolumna cellulosilytica gen. nov., sp. nov. isolated from a methanogenic reactor of cattle waste.</title>
        <authorList>
            <person name="Uek A."/>
            <person name="Ohtaki Y."/>
            <person name="Kaku N."/>
            <person name="Ueki K."/>
        </authorList>
    </citation>
    <scope>NUCLEOTIDE SEQUENCE [LARGE SCALE GENOMIC DNA]</scope>
    <source>
        <strain evidence="5 6">SN021</strain>
    </source>
</reference>
<keyword evidence="2" id="KW-0012">Acyltransferase</keyword>
<dbReference type="RefSeq" id="WP_184092765.1">
    <property type="nucleotide sequence ID" value="NZ_AP023367.1"/>
</dbReference>
<feature type="domain" description="N-acetyltransferase" evidence="4">
    <location>
        <begin position="13"/>
        <end position="181"/>
    </location>
</feature>
<keyword evidence="1 5" id="KW-0808">Transferase</keyword>
<dbReference type="SUPFAM" id="SSF55729">
    <property type="entry name" value="Acyl-CoA N-acyltransferases (Nat)"/>
    <property type="match status" value="1"/>
</dbReference>
<evidence type="ECO:0000256" key="1">
    <source>
        <dbReference type="ARBA" id="ARBA00022679"/>
    </source>
</evidence>
<evidence type="ECO:0000256" key="3">
    <source>
        <dbReference type="ARBA" id="ARBA00038502"/>
    </source>
</evidence>
<gene>
    <name evidence="5" type="primary">rimI_2</name>
    <name evidence="5" type="ORF">acsn021_44350</name>
</gene>
<proteinExistence type="inferred from homology"/>
<dbReference type="PANTHER" id="PTHR43792">
    <property type="entry name" value="GNAT FAMILY, PUTATIVE (AFU_ORTHOLOGUE AFUA_3G00765)-RELATED-RELATED"/>
    <property type="match status" value="1"/>
</dbReference>
<dbReference type="AlphaFoldDB" id="A0A6S6R410"/>
<evidence type="ECO:0000256" key="2">
    <source>
        <dbReference type="ARBA" id="ARBA00023315"/>
    </source>
</evidence>
<dbReference type="InterPro" id="IPR051531">
    <property type="entry name" value="N-acetyltransferase"/>
</dbReference>
<dbReference type="PROSITE" id="PS51186">
    <property type="entry name" value="GNAT"/>
    <property type="match status" value="1"/>
</dbReference>
<accession>A0A6S6R410</accession>
<comment type="similarity">
    <text evidence="3">Belongs to the acetyltransferase family. RimJ subfamily.</text>
</comment>
<evidence type="ECO:0000313" key="5">
    <source>
        <dbReference type="EMBL" id="BCJ96866.1"/>
    </source>
</evidence>
<sequence length="185" mass="22361">MQMTYNTERLLLNVLHPNDADKVLTFYENNREHFEPWEPERDVNFYTLPYQRLSLSIEYNLMQQSKLLRYWIFLRDDPHTIIGSVNFYNIVRGSYYTCQLGYKFDQDYLGHGYAYESTKTAMELLFSDYQIHRIEANIMPSNARSIHLIQKLNFFYEGLAKESININNSWEDHFRYAFINTDFRN</sequence>
<dbReference type="EMBL" id="AP023367">
    <property type="protein sequence ID" value="BCJ96866.1"/>
    <property type="molecule type" value="Genomic_DNA"/>
</dbReference>
<dbReference type="Gene3D" id="3.40.630.30">
    <property type="match status" value="1"/>
</dbReference>